<organism evidence="1 2">
    <name type="scientific">Aciditerrimonas ferrireducens</name>
    <dbReference type="NCBI Taxonomy" id="667306"/>
    <lineage>
        <taxon>Bacteria</taxon>
        <taxon>Bacillati</taxon>
        <taxon>Actinomycetota</taxon>
        <taxon>Acidimicrobiia</taxon>
        <taxon>Acidimicrobiales</taxon>
        <taxon>Acidimicrobiaceae</taxon>
        <taxon>Aciditerrimonas</taxon>
    </lineage>
</organism>
<reference evidence="1 2" key="1">
    <citation type="submission" date="2024-09" db="EMBL/GenBank/DDBJ databases">
        <authorList>
            <person name="Sun Q."/>
            <person name="Mori K."/>
        </authorList>
    </citation>
    <scope>NUCLEOTIDE SEQUENCE [LARGE SCALE GENOMIC DNA]</scope>
    <source>
        <strain evidence="1 2">JCM 15389</strain>
    </source>
</reference>
<dbReference type="Proteomes" id="UP001589788">
    <property type="component" value="Unassembled WGS sequence"/>
</dbReference>
<evidence type="ECO:0000313" key="2">
    <source>
        <dbReference type="Proteomes" id="UP001589788"/>
    </source>
</evidence>
<gene>
    <name evidence="1" type="ORF">ACFFRE_00995</name>
</gene>
<keyword evidence="2" id="KW-1185">Reference proteome</keyword>
<evidence type="ECO:0000313" key="1">
    <source>
        <dbReference type="EMBL" id="MFC0080733.1"/>
    </source>
</evidence>
<proteinExistence type="predicted"/>
<sequence>MVALVTQGSQARYELACPICGERLHRAVKPFGAGAAFLAEHREQVLLVAFDVLVHHLLVMHGDGEGRAVGNS</sequence>
<protein>
    <submittedName>
        <fullName evidence="1">Uncharacterized protein</fullName>
    </submittedName>
</protein>
<dbReference type="EMBL" id="JBHLYQ010000004">
    <property type="protein sequence ID" value="MFC0080733.1"/>
    <property type="molecule type" value="Genomic_DNA"/>
</dbReference>
<name>A0ABV6BZA2_9ACTN</name>
<accession>A0ABV6BZA2</accession>
<comment type="caution">
    <text evidence="1">The sequence shown here is derived from an EMBL/GenBank/DDBJ whole genome shotgun (WGS) entry which is preliminary data.</text>
</comment>
<dbReference type="RefSeq" id="WP_248107511.1">
    <property type="nucleotide sequence ID" value="NZ_JAKHEX010000010.1"/>
</dbReference>